<organism evidence="9">
    <name type="scientific">Trebouxia lynnae</name>
    <dbReference type="NCBI Taxonomy" id="1825957"/>
    <lineage>
        <taxon>Eukaryota</taxon>
        <taxon>Viridiplantae</taxon>
        <taxon>Chlorophyta</taxon>
        <taxon>core chlorophytes</taxon>
        <taxon>Trebouxiophyceae</taxon>
        <taxon>Trebouxiales</taxon>
        <taxon>Trebouxiaceae</taxon>
        <taxon>Trebouxia</taxon>
    </lineage>
</organism>
<evidence type="ECO:0000256" key="5">
    <source>
        <dbReference type="ARBA" id="ARBA00023295"/>
    </source>
</evidence>
<keyword evidence="5" id="KW-0326">Glycosidase</keyword>
<proteinExistence type="evidence at transcript level"/>
<evidence type="ECO:0000256" key="7">
    <source>
        <dbReference type="SAM" id="SignalP"/>
    </source>
</evidence>
<dbReference type="AlphaFoldDB" id="A0A7L9QEE6"/>
<evidence type="ECO:0000256" key="4">
    <source>
        <dbReference type="ARBA" id="ARBA00023277"/>
    </source>
</evidence>
<dbReference type="Pfam" id="PF00150">
    <property type="entry name" value="Cellulase"/>
    <property type="match status" value="1"/>
</dbReference>
<feature type="chain" id="PRO_5029811053" evidence="7">
    <location>
        <begin position="23"/>
        <end position="736"/>
    </location>
</feature>
<reference evidence="9" key="1">
    <citation type="journal article" date="2020" name="Microb. Ecol.">
        <title>The Under-explored Extracellular Proteome of Aero-Terrestrial Microalgae Provides Clues on Different Mechanisms of Desiccation Tolerance in Non-Model Organisms.</title>
        <authorList>
            <person name="Gonzalez-Hourcade M."/>
            <person name="Del Campo E.M."/>
            <person name="Casano L.M."/>
        </authorList>
    </citation>
    <scope>NUCLEOTIDE SEQUENCE</scope>
    <source>
        <strain evidence="9">TR9</strain>
    </source>
</reference>
<dbReference type="InterPro" id="IPR017853">
    <property type="entry name" value="GH"/>
</dbReference>
<feature type="signal peptide" evidence="7">
    <location>
        <begin position="1"/>
        <end position="22"/>
    </location>
</feature>
<keyword evidence="7" id="KW-0732">Signal</keyword>
<keyword evidence="3" id="KW-0136">Cellulose degradation</keyword>
<dbReference type="Gene3D" id="3.20.20.80">
    <property type="entry name" value="Glycosidases"/>
    <property type="match status" value="1"/>
</dbReference>
<accession>A0A7L9QEE6</accession>
<name>A0A7L9QEE6_9CHLO</name>
<evidence type="ECO:0000256" key="1">
    <source>
        <dbReference type="ARBA" id="ARBA00005641"/>
    </source>
</evidence>
<dbReference type="SUPFAM" id="SSF51445">
    <property type="entry name" value="(Trans)glycosidases"/>
    <property type="match status" value="1"/>
</dbReference>
<sequence>MTRQLPLFISILALTAVLMARAESPVATPLPVSPASLAIVNTSAPAANASVVTVMPPESFSSISVLTNITFASVGLNIAAAVSQFNASIPVQAANSTIAPLRTVNASVASLLPSNATQVISENDSSTLLVADPSWGKAIVVNASSLNSTKLVVSNATDLGATTIFTTVYNTTTVVQNADTETHPWQHSVCTATFQEQSVWQPVANGTFNASVRLVVRSTTLDNTTVPWTLSLTNAGGYSGAVSTYGLVNTTATNGTVTGEVVEADQTLLPQAGNAPNFDLIIASSFANFDPVNVSVNGDSCAIIIDSNVTMEPLPNVTVSSSGGAETESAAGLTTSNGQITDFDGNMIVFKGVNWFGFDDGNTGPDGLWAGSNSITQDFANIVLRIKALGFNAVRLPFSFKNLKSAMRPFGRSCSFVSGNTLASSTVPGGTNVAAGASFPSLSEPPQSTQTLGVCSGYLDVGTTFNRLVYVVRLLTHNGFYVLLDNQFNLDTSVLDNQNQWLSDWTTLLRAIAQDPISSQKLMIDVLNEPDVFGVRWEAANGKPGYADLCIRLMDAAYSIVPGALLFVEGTAQSGLAYNWGDGLASTPAALHQYGGISDAGLFFEQVMSKPYLNQVVASPHVYPPSITKAHDKYTGSALFNRLSLSFGYLNKQGYCSRSNPGNCHRFPVVIGETGTNFALQADQQQMADFALYLNNQGAGNDGQHNAIPSWFWWAWNANSGQSETFIITLEHDYSL</sequence>
<dbReference type="InterPro" id="IPR001547">
    <property type="entry name" value="Glyco_hydro_5"/>
</dbReference>
<comment type="similarity">
    <text evidence="1">Belongs to the glycosyl hydrolase 5 (cellulase A) family.</text>
</comment>
<evidence type="ECO:0000256" key="3">
    <source>
        <dbReference type="ARBA" id="ARBA00023001"/>
    </source>
</evidence>
<dbReference type="GO" id="GO:0030245">
    <property type="term" value="P:cellulose catabolic process"/>
    <property type="evidence" value="ECO:0007669"/>
    <property type="project" value="UniProtKB-KW"/>
</dbReference>
<evidence type="ECO:0000256" key="2">
    <source>
        <dbReference type="ARBA" id="ARBA00022801"/>
    </source>
</evidence>
<evidence type="ECO:0000313" key="9">
    <source>
        <dbReference type="EMBL" id="QOL01204.1"/>
    </source>
</evidence>
<protein>
    <submittedName>
        <fullName evidence="9">Putative extracellular protein TR9_013c</fullName>
    </submittedName>
</protein>
<feature type="domain" description="Glycoside hydrolase family 5" evidence="8">
    <location>
        <begin position="463"/>
        <end position="720"/>
    </location>
</feature>
<evidence type="ECO:0000256" key="6">
    <source>
        <dbReference type="ARBA" id="ARBA00023326"/>
    </source>
</evidence>
<dbReference type="PANTHER" id="PTHR35923">
    <property type="entry name" value="MAJOR EXTRACELLULAR ENDOGLUCANASE"/>
    <property type="match status" value="1"/>
</dbReference>
<keyword evidence="2" id="KW-0378">Hydrolase</keyword>
<evidence type="ECO:0000259" key="8">
    <source>
        <dbReference type="Pfam" id="PF00150"/>
    </source>
</evidence>
<keyword evidence="4" id="KW-0119">Carbohydrate metabolism</keyword>
<dbReference type="EMBL" id="MT438957">
    <property type="protein sequence ID" value="QOL01204.1"/>
    <property type="molecule type" value="mRNA"/>
</dbReference>
<keyword evidence="6" id="KW-0624">Polysaccharide degradation</keyword>
<dbReference type="PANTHER" id="PTHR35923:SF2">
    <property type="entry name" value="ENDOGLUCANASE"/>
    <property type="match status" value="1"/>
</dbReference>
<dbReference type="GO" id="GO:0004553">
    <property type="term" value="F:hydrolase activity, hydrolyzing O-glycosyl compounds"/>
    <property type="evidence" value="ECO:0007669"/>
    <property type="project" value="InterPro"/>
</dbReference>